<evidence type="ECO:0000256" key="17">
    <source>
        <dbReference type="SAM" id="MobiDB-lite"/>
    </source>
</evidence>
<dbReference type="Pfam" id="PF01656">
    <property type="entry name" value="CbiA"/>
    <property type="match status" value="1"/>
</dbReference>
<proteinExistence type="inferred from homology"/>
<evidence type="ECO:0000256" key="6">
    <source>
        <dbReference type="ARBA" id="ARBA00015486"/>
    </source>
</evidence>
<evidence type="ECO:0000256" key="16">
    <source>
        <dbReference type="NCBIfam" id="TIGR03160"/>
    </source>
</evidence>
<dbReference type="CDD" id="cd02439">
    <property type="entry name" value="DMB-PRT_CobT"/>
    <property type="match status" value="1"/>
</dbReference>
<dbReference type="PROSITE" id="PS51274">
    <property type="entry name" value="GATASE_COBBQ"/>
    <property type="match status" value="1"/>
</dbReference>
<organism evidence="20 21">
    <name type="scientific">[Ruminococcus] torques</name>
    <dbReference type="NCBI Taxonomy" id="33039"/>
    <lineage>
        <taxon>Bacteria</taxon>
        <taxon>Bacillati</taxon>
        <taxon>Bacillota</taxon>
        <taxon>Clostridia</taxon>
        <taxon>Lachnospirales</taxon>
        <taxon>Lachnospiraceae</taxon>
        <taxon>Mediterraneibacter</taxon>
    </lineage>
</organism>
<dbReference type="FunFam" id="3.40.50.10210:FF:000001">
    <property type="entry name" value="Nicotinate-nucleotide--dimethylbenzimidazole phosphoribosyltransferase"/>
    <property type="match status" value="1"/>
</dbReference>
<evidence type="ECO:0000256" key="10">
    <source>
        <dbReference type="ARBA" id="ARBA00022679"/>
    </source>
</evidence>
<evidence type="ECO:0000256" key="3">
    <source>
        <dbReference type="ARBA" id="ARBA00005049"/>
    </source>
</evidence>
<evidence type="ECO:0000256" key="1">
    <source>
        <dbReference type="ARBA" id="ARBA00001946"/>
    </source>
</evidence>
<dbReference type="NCBIfam" id="TIGR00379">
    <property type="entry name" value="cobB"/>
    <property type="match status" value="1"/>
</dbReference>
<evidence type="ECO:0000256" key="5">
    <source>
        <dbReference type="ARBA" id="ARBA00011991"/>
    </source>
</evidence>
<keyword evidence="12" id="KW-0067">ATP-binding</keyword>
<dbReference type="Proteomes" id="UP000292665">
    <property type="component" value="Unassembled WGS sequence"/>
</dbReference>
<dbReference type="InterPro" id="IPR002586">
    <property type="entry name" value="CobQ/CobB/MinD/ParA_Nub-bd_dom"/>
</dbReference>
<evidence type="ECO:0000256" key="2">
    <source>
        <dbReference type="ARBA" id="ARBA00002197"/>
    </source>
</evidence>
<evidence type="ECO:0000259" key="18">
    <source>
        <dbReference type="Pfam" id="PF01656"/>
    </source>
</evidence>
<gene>
    <name evidence="20" type="ORF">EAI93_00985</name>
</gene>
<dbReference type="GO" id="GO:0005524">
    <property type="term" value="F:ATP binding"/>
    <property type="evidence" value="ECO:0007669"/>
    <property type="project" value="UniProtKB-KW"/>
</dbReference>
<keyword evidence="14" id="KW-0315">Glutamine amidotransferase</keyword>
<dbReference type="GO" id="GO:0009236">
    <property type="term" value="P:cobalamin biosynthetic process"/>
    <property type="evidence" value="ECO:0007669"/>
    <property type="project" value="UniProtKB-UniRule"/>
</dbReference>
<evidence type="ECO:0000256" key="12">
    <source>
        <dbReference type="ARBA" id="ARBA00022840"/>
    </source>
</evidence>
<dbReference type="InterPro" id="IPR017846">
    <property type="entry name" value="Nict_dMeBzImd_PRibTrfase_bact"/>
</dbReference>
<comment type="cofactor">
    <cofactor evidence="1">
        <name>Mg(2+)</name>
        <dbReference type="ChEBI" id="CHEBI:18420"/>
    </cofactor>
</comment>
<dbReference type="SUPFAM" id="SSF52540">
    <property type="entry name" value="P-loop containing nucleoside triphosphate hydrolases"/>
    <property type="match status" value="1"/>
</dbReference>
<keyword evidence="13" id="KW-0460">Magnesium</keyword>
<dbReference type="InterPro" id="IPR003200">
    <property type="entry name" value="Nict_dMeBzImd_PRibTrfase"/>
</dbReference>
<dbReference type="GeneID" id="97329200"/>
<evidence type="ECO:0000256" key="11">
    <source>
        <dbReference type="ARBA" id="ARBA00022741"/>
    </source>
</evidence>
<dbReference type="PANTHER" id="PTHR43873:SF1">
    <property type="entry name" value="COBYRINATE A,C-DIAMIDE SYNTHASE"/>
    <property type="match status" value="1"/>
</dbReference>
<evidence type="ECO:0000256" key="7">
    <source>
        <dbReference type="ARBA" id="ARBA00022573"/>
    </source>
</evidence>
<evidence type="ECO:0000259" key="19">
    <source>
        <dbReference type="Pfam" id="PF07685"/>
    </source>
</evidence>
<dbReference type="AlphaFoldDB" id="A0A414U4T1"/>
<evidence type="ECO:0000256" key="4">
    <source>
        <dbReference type="ARBA" id="ARBA00007110"/>
    </source>
</evidence>
<dbReference type="UniPathway" id="UPA00061">
    <property type="reaction ID" value="UER00516"/>
</dbReference>
<dbReference type="NCBIfam" id="NF002204">
    <property type="entry name" value="PRK01077.1"/>
    <property type="match status" value="1"/>
</dbReference>
<evidence type="ECO:0000256" key="9">
    <source>
        <dbReference type="ARBA" id="ARBA00022676"/>
    </source>
</evidence>
<comment type="similarity">
    <text evidence="4">Belongs to the CobT family.</text>
</comment>
<evidence type="ECO:0000256" key="14">
    <source>
        <dbReference type="ARBA" id="ARBA00022962"/>
    </source>
</evidence>
<dbReference type="InterPro" id="IPR011698">
    <property type="entry name" value="GATase_3"/>
</dbReference>
<feature type="domain" description="CobQ/CobB/MinD/ParA nucleotide binding" evidence="18">
    <location>
        <begin position="5"/>
        <end position="190"/>
    </location>
</feature>
<dbReference type="Gene3D" id="1.10.1610.10">
    <property type="match status" value="1"/>
</dbReference>
<dbReference type="CDD" id="cd03130">
    <property type="entry name" value="GATase1_CobB"/>
    <property type="match status" value="1"/>
</dbReference>
<comment type="catalytic activity">
    <reaction evidence="15">
        <text>5,6-dimethylbenzimidazole + nicotinate beta-D-ribonucleotide = alpha-ribazole 5'-phosphate + nicotinate + H(+)</text>
        <dbReference type="Rhea" id="RHEA:11196"/>
        <dbReference type="ChEBI" id="CHEBI:15378"/>
        <dbReference type="ChEBI" id="CHEBI:15890"/>
        <dbReference type="ChEBI" id="CHEBI:32544"/>
        <dbReference type="ChEBI" id="CHEBI:57502"/>
        <dbReference type="ChEBI" id="CHEBI:57918"/>
        <dbReference type="EC" id="2.4.2.21"/>
    </reaction>
</comment>
<dbReference type="EC" id="2.4.2.21" evidence="5 16"/>
<dbReference type="RefSeq" id="WP_009321071.1">
    <property type="nucleotide sequence ID" value="NZ_AP028249.1"/>
</dbReference>
<keyword evidence="10" id="KW-0808">Transferase</keyword>
<keyword evidence="11" id="KW-0547">Nucleotide-binding</keyword>
<dbReference type="Gene3D" id="3.40.50.880">
    <property type="match status" value="1"/>
</dbReference>
<keyword evidence="9" id="KW-0328">Glycosyltransferase</keyword>
<evidence type="ECO:0000313" key="21">
    <source>
        <dbReference type="Proteomes" id="UP000292665"/>
    </source>
</evidence>
<reference evidence="20 21" key="1">
    <citation type="journal article" date="2019" name="Science, e1252229">
        <title>Invertible promoters mediate bacterial phase variation, antibiotic resistance, and host adaptation in the gut.</title>
        <authorList>
            <person name="Jiang X."/>
            <person name="Hall A.B."/>
            <person name="Arthur T.D."/>
            <person name="Plichta D.R."/>
            <person name="Covington C.T."/>
            <person name="Poyet M."/>
            <person name="Crothers J."/>
            <person name="Moses P.L."/>
            <person name="Tolonen A.C."/>
            <person name="Vlamakis H."/>
            <person name="Alm E.J."/>
            <person name="Xavier R.J."/>
        </authorList>
    </citation>
    <scope>NUCLEOTIDE SEQUENCE [LARGE SCALE GENOMIC DNA]</scope>
    <source>
        <strain evidence="21">aa_0143</strain>
    </source>
</reference>
<dbReference type="SUPFAM" id="SSF52317">
    <property type="entry name" value="Class I glutamine amidotransferase-like"/>
    <property type="match status" value="1"/>
</dbReference>
<comment type="pathway">
    <text evidence="3">Nucleoside biosynthesis; alpha-ribazole biosynthesis; alpha-ribazole from 5,6-dimethylbenzimidazole: step 1/2.</text>
</comment>
<accession>A0A414U4T1</accession>
<sequence length="866" mass="94840">MASGILITAISSGSGKTAAACALMAAYQAQNKKVSSCKCGPDYIDPMFHKEVLGVDSKNLDLFFSSEDELRKEYAKHAADAELVITEGVMGYYDGMRLDSVTASSYDVARTLDIPAVLILPCKGAALSLCAVVSGIVSFQKDSNIQGIILNRVSKMLYPRLKKMLEDHLKSEGYDIPVLGYIPQDEAFCLESRHLGLVTPQEICHLKEQMTKAGNIVTETVDLDRLYQIAQGEQKANSPEKGQIKQNMRNGQSREPFQCDMEKYKSSDDGKVRVGVAKDAAFCFYYKENLELLEESGAELVFFSPLRDQKIPENISGLIFGGGYPELNCKELSENNSMRRSVKDAIRSGMPCLAECGGFMYLHEEMEDERHIVWEMAGVLNGRTYPAGKLVRFGYVELSHEKEQKESCYLKQGEVIKGHEFHYWDSSDNGEGLTAAKPDRRTSWKCVHTEGSLFAGYPHLYMPSCPQFAKRFTDQCRLFAKENEANKKKQRRNHMSEDRKNMKEQSEPELEKVTKRLNEYLEQICPPDQKAAAQAKKRWKQIAKPLFSLGKLEDAVTKIAGMKGSPAYSLDKKGLVIMCADNGVVEEGVTQTGQEVTAVVAENFTKSETSVCKMAQIAGVDLFPIDIGMVSDVPGVTKKEYKIAPGTKNMTREAAMTRTEAIRAILTGIEIVGMLKSKSYEILATGEMGIGNTTTSSAVASVLTDIPVKLMTGRGAGLSADGLRRKIAAIERAISLHAPDRGDPIDIISKVGGFDIAGLTGVFLGGAIFRIPIVIDGFISSVAALCAARLVPDCIGYMLPSHCSGEPAASKVLDELGLSALLDCGMSLGEGSGAVAVMPLLEMGLSVYKSMSTFEEIRVEQYEELK</sequence>
<dbReference type="InterPro" id="IPR036087">
    <property type="entry name" value="Nict_dMeBzImd_PRibTrfase_sf"/>
</dbReference>
<dbReference type="Gene3D" id="3.40.50.10210">
    <property type="match status" value="1"/>
</dbReference>
<comment type="caution">
    <text evidence="20">The sequence shown here is derived from an EMBL/GenBank/DDBJ whole genome shotgun (WGS) entry which is preliminary data.</text>
</comment>
<protein>
    <recommendedName>
        <fullName evidence="6 16">Nicotinate-nucleotide--dimethylbenzimidazole phosphoribosyltransferase</fullName>
        <ecNumber evidence="5 16">2.4.2.21</ecNumber>
    </recommendedName>
</protein>
<keyword evidence="8" id="KW-0436">Ligase</keyword>
<evidence type="ECO:0000256" key="8">
    <source>
        <dbReference type="ARBA" id="ARBA00022598"/>
    </source>
</evidence>
<feature type="domain" description="CobB/CobQ-like glutamine amidotransferase" evidence="19">
    <location>
        <begin position="273"/>
        <end position="461"/>
    </location>
</feature>
<dbReference type="GO" id="GO:0008939">
    <property type="term" value="F:nicotinate-nucleotide-dimethylbenzimidazole phosphoribosyltransferase activity"/>
    <property type="evidence" value="ECO:0007669"/>
    <property type="project" value="UniProtKB-UniRule"/>
</dbReference>
<dbReference type="Gene3D" id="3.40.50.300">
    <property type="entry name" value="P-loop containing nucleotide triphosphate hydrolases"/>
    <property type="match status" value="1"/>
</dbReference>
<evidence type="ECO:0000313" key="20">
    <source>
        <dbReference type="EMBL" id="RYS82311.1"/>
    </source>
</evidence>
<dbReference type="SUPFAM" id="SSF52733">
    <property type="entry name" value="Nicotinate mononucleotide:5,6-dimethylbenzimidazole phosphoribosyltransferase (CobT)"/>
    <property type="match status" value="1"/>
</dbReference>
<dbReference type="InterPro" id="IPR004484">
    <property type="entry name" value="CbiA/CobB_synth"/>
</dbReference>
<dbReference type="Pfam" id="PF02277">
    <property type="entry name" value="DBI_PRT"/>
    <property type="match status" value="1"/>
</dbReference>
<dbReference type="Pfam" id="PF07685">
    <property type="entry name" value="GATase_3"/>
    <property type="match status" value="1"/>
</dbReference>
<dbReference type="InterPro" id="IPR023195">
    <property type="entry name" value="Nict_dMeBzImd_PRibTrfase_N"/>
</dbReference>
<dbReference type="EMBL" id="RCYR01000001">
    <property type="protein sequence ID" value="RYS82311.1"/>
    <property type="molecule type" value="Genomic_DNA"/>
</dbReference>
<dbReference type="GO" id="GO:0042242">
    <property type="term" value="F:cobyrinic acid a,c-diamide synthase activity"/>
    <property type="evidence" value="ECO:0007669"/>
    <property type="project" value="InterPro"/>
</dbReference>
<evidence type="ECO:0000256" key="13">
    <source>
        <dbReference type="ARBA" id="ARBA00022842"/>
    </source>
</evidence>
<dbReference type="InterPro" id="IPR029062">
    <property type="entry name" value="Class_I_gatase-like"/>
</dbReference>
<dbReference type="NCBIfam" id="TIGR03160">
    <property type="entry name" value="cobT_DBIPRT"/>
    <property type="match status" value="1"/>
</dbReference>
<dbReference type="InterPro" id="IPR027417">
    <property type="entry name" value="P-loop_NTPase"/>
</dbReference>
<dbReference type="PANTHER" id="PTHR43873">
    <property type="entry name" value="COBYRINATE A,C-DIAMIDE SYNTHASE"/>
    <property type="match status" value="1"/>
</dbReference>
<evidence type="ECO:0000256" key="15">
    <source>
        <dbReference type="ARBA" id="ARBA00047340"/>
    </source>
</evidence>
<dbReference type="NCBIfam" id="NF000996">
    <property type="entry name" value="PRK00105.1"/>
    <property type="match status" value="1"/>
</dbReference>
<comment type="function">
    <text evidence="2">Catalyzes the synthesis of alpha-ribazole-5'-phosphate from nicotinate mononucleotide (NAMN) and 5,6-dimethylbenzimidazole (DMB).</text>
</comment>
<name>A0A414U4T1_9FIRM</name>
<feature type="compositionally biased region" description="Basic and acidic residues" evidence="17">
    <location>
        <begin position="494"/>
        <end position="510"/>
    </location>
</feature>
<feature type="region of interest" description="Disordered" evidence="17">
    <location>
        <begin position="483"/>
        <end position="510"/>
    </location>
</feature>
<keyword evidence="7" id="KW-0169">Cobalamin biosynthesis</keyword>